<dbReference type="EMBL" id="HBFX01018714">
    <property type="protein sequence ID" value="CAD8956797.1"/>
    <property type="molecule type" value="Transcribed_RNA"/>
</dbReference>
<sequence length="175" mass="19092">MSNSAKAAQSCHRSEMGQLQLLCDSHLRMEQTINASRWALTVTKKKLLKEVRGTVYRLQALQAFSSINVHGFCSICKSFDERAGTCIACAVMDKCVAELDFSRDTGVYAASRHTLCAPGFACSSYDTAFMNPNSLTQDSTPRILSLINAMNGVIDRIQARECVCAGERAGGVGRR</sequence>
<organism evidence="1">
    <name type="scientific">Hemiselmis andersenii</name>
    <name type="common">Cryptophyte alga</name>
    <dbReference type="NCBI Taxonomy" id="464988"/>
    <lineage>
        <taxon>Eukaryota</taxon>
        <taxon>Cryptophyceae</taxon>
        <taxon>Cryptomonadales</taxon>
        <taxon>Hemiselmidaceae</taxon>
        <taxon>Hemiselmis</taxon>
    </lineage>
</organism>
<accession>A0A7S1DW83</accession>
<evidence type="ECO:0000313" key="1">
    <source>
        <dbReference type="EMBL" id="CAD8956797.1"/>
    </source>
</evidence>
<gene>
    <name evidence="1" type="ORF">HAND00432_LOCUS11335</name>
</gene>
<reference evidence="1" key="1">
    <citation type="submission" date="2021-01" db="EMBL/GenBank/DDBJ databases">
        <authorList>
            <person name="Corre E."/>
            <person name="Pelletier E."/>
            <person name="Niang G."/>
            <person name="Scheremetjew M."/>
            <person name="Finn R."/>
            <person name="Kale V."/>
            <person name="Holt S."/>
            <person name="Cochrane G."/>
            <person name="Meng A."/>
            <person name="Brown T."/>
            <person name="Cohen L."/>
        </authorList>
    </citation>
    <scope>NUCLEOTIDE SEQUENCE</scope>
    <source>
        <strain evidence="1">CCMP644</strain>
    </source>
</reference>
<proteinExistence type="predicted"/>
<name>A0A7S1DW83_HEMAN</name>
<dbReference type="AlphaFoldDB" id="A0A7S1DW83"/>
<protein>
    <submittedName>
        <fullName evidence="1">Uncharacterized protein</fullName>
    </submittedName>
</protein>